<dbReference type="PANTHER" id="PTHR11241">
    <property type="entry name" value="DEOXYURIDINE 5'-TRIPHOSPHATE NUCLEOTIDOHYDROLASE"/>
    <property type="match status" value="1"/>
</dbReference>
<evidence type="ECO:0000259" key="5">
    <source>
        <dbReference type="Pfam" id="PF00692"/>
    </source>
</evidence>
<name>A0A8B9QIY0_APTOW</name>
<dbReference type="GO" id="GO:0004170">
    <property type="term" value="F:dUTP diphosphatase activity"/>
    <property type="evidence" value="ECO:0007669"/>
    <property type="project" value="UniProtKB-EC"/>
</dbReference>
<organism evidence="6 7">
    <name type="scientific">Apteryx owenii</name>
    <name type="common">Little spotted kiwi</name>
    <dbReference type="NCBI Taxonomy" id="8824"/>
    <lineage>
        <taxon>Eukaryota</taxon>
        <taxon>Metazoa</taxon>
        <taxon>Chordata</taxon>
        <taxon>Craniata</taxon>
        <taxon>Vertebrata</taxon>
        <taxon>Euteleostomi</taxon>
        <taxon>Archelosauria</taxon>
        <taxon>Archosauria</taxon>
        <taxon>Dinosauria</taxon>
        <taxon>Saurischia</taxon>
        <taxon>Theropoda</taxon>
        <taxon>Coelurosauria</taxon>
        <taxon>Aves</taxon>
        <taxon>Palaeognathae</taxon>
        <taxon>Apterygiformes</taxon>
        <taxon>Apterygidae</taxon>
        <taxon>Apteryx</taxon>
    </lineage>
</organism>
<dbReference type="GO" id="GO:0046081">
    <property type="term" value="P:dUTP catabolic process"/>
    <property type="evidence" value="ECO:0007669"/>
    <property type="project" value="InterPro"/>
</dbReference>
<keyword evidence="7" id="KW-1185">Reference proteome</keyword>
<keyword evidence="4" id="KW-0546">Nucleotide metabolism</keyword>
<protein>
    <recommendedName>
        <fullName evidence="3">dUTP diphosphatase</fullName>
        <ecNumber evidence="3">3.6.1.23</ecNumber>
    </recommendedName>
</protein>
<evidence type="ECO:0000256" key="3">
    <source>
        <dbReference type="ARBA" id="ARBA00012379"/>
    </source>
</evidence>
<accession>A0A8B9QIY0</accession>
<evidence type="ECO:0000313" key="7">
    <source>
        <dbReference type="Proteomes" id="UP000694424"/>
    </source>
</evidence>
<dbReference type="InterPro" id="IPR008181">
    <property type="entry name" value="dUTPase"/>
</dbReference>
<dbReference type="GO" id="GO:0000287">
    <property type="term" value="F:magnesium ion binding"/>
    <property type="evidence" value="ECO:0007669"/>
    <property type="project" value="InterPro"/>
</dbReference>
<dbReference type="Gene3D" id="2.70.40.10">
    <property type="match status" value="1"/>
</dbReference>
<comment type="similarity">
    <text evidence="2">Belongs to the dUTPase family.</text>
</comment>
<evidence type="ECO:0000256" key="1">
    <source>
        <dbReference type="ARBA" id="ARBA00005142"/>
    </source>
</evidence>
<reference evidence="6" key="1">
    <citation type="submission" date="2025-08" db="UniProtKB">
        <authorList>
            <consortium name="Ensembl"/>
        </authorList>
    </citation>
    <scope>IDENTIFICATION</scope>
</reference>
<reference evidence="6" key="2">
    <citation type="submission" date="2025-09" db="UniProtKB">
        <authorList>
            <consortium name="Ensembl"/>
        </authorList>
    </citation>
    <scope>IDENTIFICATION</scope>
</reference>
<evidence type="ECO:0000256" key="2">
    <source>
        <dbReference type="ARBA" id="ARBA00006581"/>
    </source>
</evidence>
<evidence type="ECO:0000256" key="4">
    <source>
        <dbReference type="ARBA" id="ARBA00023080"/>
    </source>
</evidence>
<dbReference type="Pfam" id="PF00692">
    <property type="entry name" value="dUTPase"/>
    <property type="match status" value="1"/>
</dbReference>
<feature type="domain" description="dUTPase-like" evidence="5">
    <location>
        <begin position="45"/>
        <end position="141"/>
    </location>
</feature>
<dbReference type="InterPro" id="IPR029054">
    <property type="entry name" value="dUTPase-like"/>
</dbReference>
<dbReference type="InterPro" id="IPR036157">
    <property type="entry name" value="dUTPase-like_sf"/>
</dbReference>
<dbReference type="EC" id="3.6.1.23" evidence="3"/>
<dbReference type="PANTHER" id="PTHR11241:SF0">
    <property type="entry name" value="DEOXYURIDINE 5'-TRIPHOSPHATE NUCLEOTIDOHYDROLASE"/>
    <property type="match status" value="1"/>
</dbReference>
<dbReference type="GO" id="GO:0006226">
    <property type="term" value="P:dUMP biosynthetic process"/>
    <property type="evidence" value="ECO:0007669"/>
    <property type="project" value="InterPro"/>
</dbReference>
<proteinExistence type="inferred from homology"/>
<dbReference type="Proteomes" id="UP000694424">
    <property type="component" value="Unplaced"/>
</dbReference>
<sequence length="174" mass="18812">LPSRALTHGIPPSRSLKRPKLALLKSRVAILFIALLPPRRILNSTISCMGLAVAIPQGYYGQVVPCNSLSLRGVDIIARVIDSNYLEEVKVVIRYTGSQPLRCMQGDQRAQVICERIGVPTIQEVDSLQPAQQPGGFGSTGCVVWVHNPTKPEQLEGEITADGPGDTHLVIIKG</sequence>
<comment type="pathway">
    <text evidence="1">Pyrimidine metabolism; dUMP biosynthesis; dUMP from dCTP (dUTP route): step 2/2.</text>
</comment>
<evidence type="ECO:0000313" key="6">
    <source>
        <dbReference type="Ensembl" id="ENSAOWP00000025869.1"/>
    </source>
</evidence>
<dbReference type="SUPFAM" id="SSF51283">
    <property type="entry name" value="dUTPase-like"/>
    <property type="match status" value="1"/>
</dbReference>
<dbReference type="AlphaFoldDB" id="A0A8B9QIY0"/>
<dbReference type="Ensembl" id="ENSAOWT00000029303.1">
    <property type="protein sequence ID" value="ENSAOWP00000025869.1"/>
    <property type="gene ID" value="ENSAOWG00000017472.1"/>
</dbReference>